<comment type="caution">
    <text evidence="2">The sequence shown here is derived from an EMBL/GenBank/DDBJ whole genome shotgun (WGS) entry which is preliminary data.</text>
</comment>
<evidence type="ECO:0000313" key="2">
    <source>
        <dbReference type="EMBL" id="KAK3796354.1"/>
    </source>
</evidence>
<dbReference type="AlphaFoldDB" id="A0AAE1AZ67"/>
<proteinExistence type="predicted"/>
<feature type="compositionally biased region" description="Basic and acidic residues" evidence="1">
    <location>
        <begin position="90"/>
        <end position="106"/>
    </location>
</feature>
<sequence>MSQIPGCGNHPGLGIMTSTYREGSIQPELTPTLPTVTFANVAWCGCRCVTICVGAWMCCAAQEDQRRRIGHCPGTQSDHQETDDGAPSDRPLHSQMTDDRALVNTS</sequence>
<reference evidence="2" key="1">
    <citation type="journal article" date="2023" name="G3 (Bethesda)">
        <title>A reference genome for the long-term kleptoplast-retaining sea slug Elysia crispata morphotype clarki.</title>
        <authorList>
            <person name="Eastman K.E."/>
            <person name="Pendleton A.L."/>
            <person name="Shaikh M.A."/>
            <person name="Suttiyut T."/>
            <person name="Ogas R."/>
            <person name="Tomko P."/>
            <person name="Gavelis G."/>
            <person name="Widhalm J.R."/>
            <person name="Wisecaver J.H."/>
        </authorList>
    </citation>
    <scope>NUCLEOTIDE SEQUENCE</scope>
    <source>
        <strain evidence="2">ECLA1</strain>
    </source>
</reference>
<keyword evidence="3" id="KW-1185">Reference proteome</keyword>
<organism evidence="2 3">
    <name type="scientific">Elysia crispata</name>
    <name type="common">lettuce slug</name>
    <dbReference type="NCBI Taxonomy" id="231223"/>
    <lineage>
        <taxon>Eukaryota</taxon>
        <taxon>Metazoa</taxon>
        <taxon>Spiralia</taxon>
        <taxon>Lophotrochozoa</taxon>
        <taxon>Mollusca</taxon>
        <taxon>Gastropoda</taxon>
        <taxon>Heterobranchia</taxon>
        <taxon>Euthyneura</taxon>
        <taxon>Panpulmonata</taxon>
        <taxon>Sacoglossa</taxon>
        <taxon>Placobranchoidea</taxon>
        <taxon>Plakobranchidae</taxon>
        <taxon>Elysia</taxon>
    </lineage>
</organism>
<dbReference type="EMBL" id="JAWDGP010000883">
    <property type="protein sequence ID" value="KAK3796354.1"/>
    <property type="molecule type" value="Genomic_DNA"/>
</dbReference>
<accession>A0AAE1AZ67</accession>
<evidence type="ECO:0000313" key="3">
    <source>
        <dbReference type="Proteomes" id="UP001283361"/>
    </source>
</evidence>
<evidence type="ECO:0000256" key="1">
    <source>
        <dbReference type="SAM" id="MobiDB-lite"/>
    </source>
</evidence>
<name>A0AAE1AZ67_9GAST</name>
<dbReference type="Proteomes" id="UP001283361">
    <property type="component" value="Unassembled WGS sequence"/>
</dbReference>
<gene>
    <name evidence="2" type="ORF">RRG08_026612</name>
</gene>
<protein>
    <submittedName>
        <fullName evidence="2">Uncharacterized protein</fullName>
    </submittedName>
</protein>
<feature type="region of interest" description="Disordered" evidence="1">
    <location>
        <begin position="69"/>
        <end position="106"/>
    </location>
</feature>